<evidence type="ECO:0000313" key="1">
    <source>
        <dbReference type="EMBL" id="MBW0469744.1"/>
    </source>
</evidence>
<proteinExistence type="predicted"/>
<sequence>MNKCAKEVRWLSHLITSLNIKLKVPTLKNDNTGAIAISNEAQLNPNSKNIEVRFQYLCDLVRKNLLKVQHVPTNDMVSGILTKALGTVRHSQETKMLKLTYPDKAMEG</sequence>
<evidence type="ECO:0008006" key="3">
    <source>
        <dbReference type="Google" id="ProtNLM"/>
    </source>
</evidence>
<dbReference type="EMBL" id="AVOT02002264">
    <property type="protein sequence ID" value="MBW0469744.1"/>
    <property type="molecule type" value="Genomic_DNA"/>
</dbReference>
<dbReference type="CDD" id="cd09272">
    <property type="entry name" value="RNase_HI_RT_Ty1"/>
    <property type="match status" value="1"/>
</dbReference>
<dbReference type="AlphaFoldDB" id="A0A9Q3BQU9"/>
<evidence type="ECO:0000313" key="2">
    <source>
        <dbReference type="Proteomes" id="UP000765509"/>
    </source>
</evidence>
<protein>
    <recommendedName>
        <fullName evidence="3">Copia protein</fullName>
    </recommendedName>
</protein>
<name>A0A9Q3BQU9_9BASI</name>
<organism evidence="1 2">
    <name type="scientific">Austropuccinia psidii MF-1</name>
    <dbReference type="NCBI Taxonomy" id="1389203"/>
    <lineage>
        <taxon>Eukaryota</taxon>
        <taxon>Fungi</taxon>
        <taxon>Dikarya</taxon>
        <taxon>Basidiomycota</taxon>
        <taxon>Pucciniomycotina</taxon>
        <taxon>Pucciniomycetes</taxon>
        <taxon>Pucciniales</taxon>
        <taxon>Sphaerophragmiaceae</taxon>
        <taxon>Austropuccinia</taxon>
    </lineage>
</organism>
<dbReference type="OrthoDB" id="6765522at2759"/>
<comment type="caution">
    <text evidence="1">The sequence shown here is derived from an EMBL/GenBank/DDBJ whole genome shotgun (WGS) entry which is preliminary data.</text>
</comment>
<gene>
    <name evidence="1" type="ORF">O181_009459</name>
</gene>
<keyword evidence="2" id="KW-1185">Reference proteome</keyword>
<accession>A0A9Q3BQU9</accession>
<reference evidence="1" key="1">
    <citation type="submission" date="2021-03" db="EMBL/GenBank/DDBJ databases">
        <title>Draft genome sequence of rust myrtle Austropuccinia psidii MF-1, a brazilian biotype.</title>
        <authorList>
            <person name="Quecine M.C."/>
            <person name="Pachon D.M.R."/>
            <person name="Bonatelli M.L."/>
            <person name="Correr F.H."/>
            <person name="Franceschini L.M."/>
            <person name="Leite T.F."/>
            <person name="Margarido G.R.A."/>
            <person name="Almeida C.A."/>
            <person name="Ferrarezi J.A."/>
            <person name="Labate C.A."/>
        </authorList>
    </citation>
    <scope>NUCLEOTIDE SEQUENCE</scope>
    <source>
        <strain evidence="1">MF-1</strain>
    </source>
</reference>
<dbReference type="Proteomes" id="UP000765509">
    <property type="component" value="Unassembled WGS sequence"/>
</dbReference>